<name>R7YUF4_CONA1</name>
<dbReference type="GeneID" id="19902074"/>
<reference evidence="4" key="1">
    <citation type="submission" date="2012-06" db="EMBL/GenBank/DDBJ databases">
        <title>The genome sequence of Coniosporium apollinis CBS 100218.</title>
        <authorList>
            <consortium name="The Broad Institute Genome Sequencing Platform"/>
            <person name="Cuomo C."/>
            <person name="Gorbushina A."/>
            <person name="Noack S."/>
            <person name="Walker B."/>
            <person name="Young S.K."/>
            <person name="Zeng Q."/>
            <person name="Gargeya S."/>
            <person name="Fitzgerald M."/>
            <person name="Haas B."/>
            <person name="Abouelleil A."/>
            <person name="Alvarado L."/>
            <person name="Arachchi H.M."/>
            <person name="Berlin A.M."/>
            <person name="Chapman S.B."/>
            <person name="Goldberg J."/>
            <person name="Griggs A."/>
            <person name="Gujja S."/>
            <person name="Hansen M."/>
            <person name="Howarth C."/>
            <person name="Imamovic A."/>
            <person name="Larimer J."/>
            <person name="McCowan C."/>
            <person name="Montmayeur A."/>
            <person name="Murphy C."/>
            <person name="Neiman D."/>
            <person name="Pearson M."/>
            <person name="Priest M."/>
            <person name="Roberts A."/>
            <person name="Saif S."/>
            <person name="Shea T."/>
            <person name="Sisk P."/>
            <person name="Sykes S."/>
            <person name="Wortman J."/>
            <person name="Nusbaum C."/>
            <person name="Birren B."/>
        </authorList>
    </citation>
    <scope>NUCLEOTIDE SEQUENCE [LARGE SCALE GENOMIC DNA]</scope>
    <source>
        <strain evidence="4">CBS 100218</strain>
    </source>
</reference>
<evidence type="ECO:0000313" key="3">
    <source>
        <dbReference type="EMBL" id="EON65525.1"/>
    </source>
</evidence>
<accession>R7YUF4</accession>
<dbReference type="InterPro" id="IPR001214">
    <property type="entry name" value="SET_dom"/>
</dbReference>
<proteinExistence type="predicted"/>
<keyword evidence="4" id="KW-1185">Reference proteome</keyword>
<dbReference type="eggNOG" id="ENOG502S3NK">
    <property type="taxonomic scope" value="Eukaryota"/>
</dbReference>
<dbReference type="OrthoDB" id="5792673at2759"/>
<dbReference type="EMBL" id="JH767574">
    <property type="protein sequence ID" value="EON65525.1"/>
    <property type="molecule type" value="Genomic_DNA"/>
</dbReference>
<gene>
    <name evidence="3" type="ORF">W97_04763</name>
</gene>
<dbReference type="AlphaFoldDB" id="R7YUF4"/>
<dbReference type="SUPFAM" id="SSF82199">
    <property type="entry name" value="SET domain"/>
    <property type="match status" value="1"/>
</dbReference>
<organism evidence="3 4">
    <name type="scientific">Coniosporium apollinis (strain CBS 100218)</name>
    <name type="common">Rock-inhabiting black yeast</name>
    <dbReference type="NCBI Taxonomy" id="1168221"/>
    <lineage>
        <taxon>Eukaryota</taxon>
        <taxon>Fungi</taxon>
        <taxon>Dikarya</taxon>
        <taxon>Ascomycota</taxon>
        <taxon>Pezizomycotina</taxon>
        <taxon>Dothideomycetes</taxon>
        <taxon>Dothideomycetes incertae sedis</taxon>
        <taxon>Coniosporium</taxon>
    </lineage>
</organism>
<dbReference type="STRING" id="1168221.R7YUF4"/>
<sequence length="216" mass="22870">MPSSTRPQLPKNWPPHLPYLIQPTYSPSLLSSTLATLRTPPPNAQILASQQQGPAGPSPLVRIRPISDPAHPANGQHGLFAARDLPPGSFILLYGGHVHGAEDADPGSDYDLSLDAEAGVGIDAGRGGNEARFVNDYRGIEAGGPNAEFREVWVRKGKVVEKGMGVFVLGAGKSGRRARGIGRGSEVLVSYGKGFWRLRGMGEEEGRSEEEGGKAA</sequence>
<feature type="region of interest" description="Disordered" evidence="1">
    <location>
        <begin position="46"/>
        <end position="77"/>
    </location>
</feature>
<evidence type="ECO:0000313" key="4">
    <source>
        <dbReference type="Proteomes" id="UP000016924"/>
    </source>
</evidence>
<protein>
    <recommendedName>
        <fullName evidence="2">SET domain-containing protein</fullName>
    </recommendedName>
</protein>
<dbReference type="Proteomes" id="UP000016924">
    <property type="component" value="Unassembled WGS sequence"/>
</dbReference>
<feature type="domain" description="SET" evidence="2">
    <location>
        <begin position="59"/>
        <end position="192"/>
    </location>
</feature>
<dbReference type="OMA" id="WCERWGE"/>
<dbReference type="HOGENOM" id="CLU_054608_0_1_1"/>
<dbReference type="Gene3D" id="2.170.270.10">
    <property type="entry name" value="SET domain"/>
    <property type="match status" value="1"/>
</dbReference>
<dbReference type="InterPro" id="IPR046341">
    <property type="entry name" value="SET_dom_sf"/>
</dbReference>
<dbReference type="RefSeq" id="XP_007780842.1">
    <property type="nucleotide sequence ID" value="XM_007782652.1"/>
</dbReference>
<evidence type="ECO:0000259" key="2">
    <source>
        <dbReference type="PROSITE" id="PS50280"/>
    </source>
</evidence>
<dbReference type="PROSITE" id="PS50280">
    <property type="entry name" value="SET"/>
    <property type="match status" value="1"/>
</dbReference>
<evidence type="ECO:0000256" key="1">
    <source>
        <dbReference type="SAM" id="MobiDB-lite"/>
    </source>
</evidence>